<comment type="caution">
    <text evidence="1">The sequence shown here is derived from an EMBL/GenBank/DDBJ whole genome shotgun (WGS) entry which is preliminary data.</text>
</comment>
<accession>W1Q5F6</accession>
<organism evidence="1 2">
    <name type="scientific">Abiotrophia defectiva ATCC 49176</name>
    <dbReference type="NCBI Taxonomy" id="592010"/>
    <lineage>
        <taxon>Bacteria</taxon>
        <taxon>Bacillati</taxon>
        <taxon>Bacillota</taxon>
        <taxon>Bacilli</taxon>
        <taxon>Lactobacillales</taxon>
        <taxon>Aerococcaceae</taxon>
        <taxon>Abiotrophia</taxon>
    </lineage>
</organism>
<evidence type="ECO:0000313" key="2">
    <source>
        <dbReference type="Proteomes" id="UP000019050"/>
    </source>
</evidence>
<dbReference type="RefSeq" id="WP_023390800.1">
    <property type="nucleotide sequence ID" value="NZ_CP146287.1"/>
</dbReference>
<dbReference type="AlphaFoldDB" id="W1Q5F6"/>
<dbReference type="InterPro" id="IPR035903">
    <property type="entry name" value="HesB-like_dom_sf"/>
</dbReference>
<sequence length="108" mass="11910">MELKVDPASVAWFKEEVGLPQGAGVRFLVKVYGCSPINSGFSLAMETNYPSEPGVTYEADGVLFYIESRDEWFFDGHDLSVEFDEGHGEPAYIFVKDGVAVNPLVKEA</sequence>
<dbReference type="SUPFAM" id="SSF89360">
    <property type="entry name" value="HesB-like domain"/>
    <property type="match status" value="1"/>
</dbReference>
<dbReference type="GeneID" id="84816307"/>
<dbReference type="OrthoDB" id="1645729at2"/>
<keyword evidence="2" id="KW-1185">Reference proteome</keyword>
<gene>
    <name evidence="1" type="ORF">GCWU000182_000139</name>
</gene>
<name>W1Q5F6_ABIDE</name>
<dbReference type="eggNOG" id="COG4841">
    <property type="taxonomic scope" value="Bacteria"/>
</dbReference>
<evidence type="ECO:0000313" key="1">
    <source>
        <dbReference type="EMBL" id="ESK66452.1"/>
    </source>
</evidence>
<dbReference type="EMBL" id="ACIN03000001">
    <property type="protein sequence ID" value="ESK66452.1"/>
    <property type="molecule type" value="Genomic_DNA"/>
</dbReference>
<dbReference type="STRING" id="592010.GCWU000182_000139"/>
<reference evidence="1" key="1">
    <citation type="submission" date="2013-06" db="EMBL/GenBank/DDBJ databases">
        <authorList>
            <person name="Weinstock G."/>
            <person name="Sodergren E."/>
            <person name="Clifton S."/>
            <person name="Fulton L."/>
            <person name="Fulton B."/>
            <person name="Courtney L."/>
            <person name="Fronick C."/>
            <person name="Harrison M."/>
            <person name="Strong C."/>
            <person name="Farmer C."/>
            <person name="Delahaunty K."/>
            <person name="Markovic C."/>
            <person name="Hall O."/>
            <person name="Minx P."/>
            <person name="Tomlinson C."/>
            <person name="Mitreva M."/>
            <person name="Nelson J."/>
            <person name="Hou S."/>
            <person name="Wollam A."/>
            <person name="Pepin K.H."/>
            <person name="Johnson M."/>
            <person name="Bhonagiri V."/>
            <person name="Nash W.E."/>
            <person name="Warren W."/>
            <person name="Chinwalla A."/>
            <person name="Mardis E.R."/>
            <person name="Wilson R.K."/>
        </authorList>
    </citation>
    <scope>NUCLEOTIDE SEQUENCE [LARGE SCALE GENOMIC DNA]</scope>
    <source>
        <strain evidence="1">ATCC 49176</strain>
    </source>
</reference>
<proteinExistence type="predicted"/>
<protein>
    <submittedName>
        <fullName evidence="1">HesB-like protein</fullName>
    </submittedName>
</protein>
<dbReference type="HOGENOM" id="CLU_163967_2_1_9"/>
<dbReference type="Proteomes" id="UP000019050">
    <property type="component" value="Unassembled WGS sequence"/>
</dbReference>